<name>A0A3B4DYW8_PYGNA</name>
<dbReference type="GeneTree" id="ENSGT01150000287004"/>
<dbReference type="PANTHER" id="PTHR45690">
    <property type="entry name" value="NACHT, LRR AND PYD DOMAINS-CONTAINING PROTEIN 12"/>
    <property type="match status" value="1"/>
</dbReference>
<proteinExistence type="predicted"/>
<dbReference type="PANTHER" id="PTHR45690:SF19">
    <property type="entry name" value="NACHT, LRR AND PYD DOMAINS-CONTAINING PROTEIN 3"/>
    <property type="match status" value="1"/>
</dbReference>
<evidence type="ECO:0000256" key="5">
    <source>
        <dbReference type="ARBA" id="ARBA00022840"/>
    </source>
</evidence>
<evidence type="ECO:0000313" key="7">
    <source>
        <dbReference type="Ensembl" id="ENSPNAP00000028261.2"/>
    </source>
</evidence>
<gene>
    <name evidence="7" type="primary">ESPL1</name>
</gene>
<dbReference type="Pfam" id="PF05729">
    <property type="entry name" value="NACHT"/>
    <property type="match status" value="1"/>
</dbReference>
<dbReference type="Gene3D" id="3.80.10.10">
    <property type="entry name" value="Ribonuclease Inhibitor"/>
    <property type="match status" value="2"/>
</dbReference>
<reference evidence="7" key="2">
    <citation type="submission" date="2025-08" db="UniProtKB">
        <authorList>
            <consortium name="Ensembl"/>
        </authorList>
    </citation>
    <scope>IDENTIFICATION</scope>
</reference>
<dbReference type="GO" id="GO:0005829">
    <property type="term" value="C:cytosol"/>
    <property type="evidence" value="ECO:0007669"/>
    <property type="project" value="UniProtKB-SubCell"/>
</dbReference>
<organism evidence="7 8">
    <name type="scientific">Pygocentrus nattereri</name>
    <name type="common">Red-bellied piranha</name>
    <dbReference type="NCBI Taxonomy" id="42514"/>
    <lineage>
        <taxon>Eukaryota</taxon>
        <taxon>Metazoa</taxon>
        <taxon>Chordata</taxon>
        <taxon>Craniata</taxon>
        <taxon>Vertebrata</taxon>
        <taxon>Euteleostomi</taxon>
        <taxon>Actinopterygii</taxon>
        <taxon>Neopterygii</taxon>
        <taxon>Teleostei</taxon>
        <taxon>Ostariophysi</taxon>
        <taxon>Characiformes</taxon>
        <taxon>Characoidei</taxon>
        <taxon>Pygocentrus</taxon>
    </lineage>
</organism>
<comment type="subcellular location">
    <subcellularLocation>
        <location evidence="1">Cytoplasm</location>
    </subcellularLocation>
</comment>
<evidence type="ECO:0000256" key="4">
    <source>
        <dbReference type="ARBA" id="ARBA00022741"/>
    </source>
</evidence>
<keyword evidence="5" id="KW-0067">ATP-binding</keyword>
<dbReference type="SMART" id="SM00368">
    <property type="entry name" value="LRR_RI"/>
    <property type="match status" value="10"/>
</dbReference>
<dbReference type="InterPro" id="IPR027417">
    <property type="entry name" value="P-loop_NTPase"/>
</dbReference>
<reference evidence="7 8" key="1">
    <citation type="submission" date="2020-10" db="EMBL/GenBank/DDBJ databases">
        <title>Pygocentrus nattereri (red-bellied piranha) genome, fPygNat1, primary haplotype.</title>
        <authorList>
            <person name="Myers G."/>
            <person name="Meyer A."/>
            <person name="Karagic N."/>
            <person name="Pippel M."/>
            <person name="Winkler S."/>
            <person name="Tracey A."/>
            <person name="Wood J."/>
            <person name="Formenti G."/>
            <person name="Howe K."/>
            <person name="Fedrigo O."/>
            <person name="Jarvis E.D."/>
        </authorList>
    </citation>
    <scope>NUCLEOTIDE SEQUENCE [LARGE SCALE GENOMIC DNA]</scope>
</reference>
<dbReference type="AlphaFoldDB" id="A0A3B4DYW8"/>
<evidence type="ECO:0000313" key="8">
    <source>
        <dbReference type="Proteomes" id="UP001501920"/>
    </source>
</evidence>
<accession>A0A3B4DYW8</accession>
<sequence length="906" mass="98678">MDSTTDIPDIPYDVQKLHKEALRNGVLNSTQASSLLGGQSVKEVIVNKCYTPLSARVSEEAGLEENEAWETLEAVISREFAAGCEGCKVQLCGGVGAGKTTAVQQLIWEWATGSLLQHYTLLLPVCERTLCTSEQSLESLLLSTHAHLSAEALASALQRPQSLLLVVDGLDHFQDLLSESPPSDTLVSDPQQPAGGAVLLHSLLEGSLLPGASVLLTCKEAVLLESLQCVYLLGFSKAQRRSYFQQFFNNEAEAEQVLRHCEQVVGVAELFRCPAFCWTLCCVCKEHVPETLTELCCAVTHTLLQENGVNVETSKQLLCGLGKLADHCYSQAHAHCSTTEVITCGLQPFLGSSVLSAFLRISRDDVSSPNAIFSFLSPVFQEFVLAVFFYIDQSALQSGQNEARILEGGPDMYQMFLAGLSDPAQRKLLEASIGQLSSGRLSEFHQWLMSLVVEVLPGLEKEKHCCVFRLLHHARSPTLVRETVGACKWRAVSYAGLQVSDCAGLVFVARCLGEMEHLNLYRSELMDTQAQKLIPALHLAKSINLCQSHLSPGVITHLARAMMDGRTTWLDLSRSVLSVEALKILCLSLTHSNLHTLCLRTCSLTPACGEVLGKMLSDSKLCALDLGGNDLQSQGLAQLIGALGMSSCRLQDLSLDHCSLSGECIALLSSALSSSLSELKKLNLNWNQLAEDTLELLSQALQTGRCSLSVLQLFDCELTDSCCPSIAAILQSHNCCLTELDLSVNELDQAGALLICDALKSPRCPLEKLCMNSCGLTEQVFSALGSVLESGTSRLKELAIGIHPVRDAGAKHIWKALKHTHCRLQHLDLEMISLTDACVDELCEAVAASNSLTTLILKNNRLTDISVPRLVKLVQDHPIIKGLNLQYNDFSEDVFELMDTCPNIQY</sequence>
<dbReference type="InterPro" id="IPR032675">
    <property type="entry name" value="LRR_dom_sf"/>
</dbReference>
<keyword evidence="3" id="KW-0677">Repeat</keyword>
<feature type="domain" description="NACHT" evidence="6">
    <location>
        <begin position="87"/>
        <end position="219"/>
    </location>
</feature>
<dbReference type="Proteomes" id="UP001501920">
    <property type="component" value="Chromosome 28"/>
</dbReference>
<keyword evidence="8" id="KW-1185">Reference proteome</keyword>
<evidence type="ECO:0000259" key="6">
    <source>
        <dbReference type="PROSITE" id="PS50837"/>
    </source>
</evidence>
<dbReference type="Ensembl" id="ENSPNAT00000000422.2">
    <property type="protein sequence ID" value="ENSPNAP00000028261.2"/>
    <property type="gene ID" value="ENSPNAG00000013894.2"/>
</dbReference>
<dbReference type="SUPFAM" id="SSF52540">
    <property type="entry name" value="P-loop containing nucleoside triphosphate hydrolases"/>
    <property type="match status" value="1"/>
</dbReference>
<evidence type="ECO:0000256" key="2">
    <source>
        <dbReference type="ARBA" id="ARBA00022490"/>
    </source>
</evidence>
<dbReference type="GO" id="GO:0005524">
    <property type="term" value="F:ATP binding"/>
    <property type="evidence" value="ECO:0007669"/>
    <property type="project" value="UniProtKB-KW"/>
</dbReference>
<evidence type="ECO:0000256" key="3">
    <source>
        <dbReference type="ARBA" id="ARBA00022737"/>
    </source>
</evidence>
<dbReference type="SUPFAM" id="SSF52047">
    <property type="entry name" value="RNI-like"/>
    <property type="match status" value="1"/>
</dbReference>
<protein>
    <recommendedName>
        <fullName evidence="6">NACHT domain-containing protein</fullName>
    </recommendedName>
</protein>
<dbReference type="InterPro" id="IPR050637">
    <property type="entry name" value="NLRP_innate_immun_reg"/>
</dbReference>
<evidence type="ECO:0000256" key="1">
    <source>
        <dbReference type="ARBA" id="ARBA00004496"/>
    </source>
</evidence>
<dbReference type="Gene3D" id="3.40.50.300">
    <property type="entry name" value="P-loop containing nucleotide triphosphate hydrolases"/>
    <property type="match status" value="1"/>
</dbReference>
<keyword evidence="2" id="KW-0963">Cytoplasm</keyword>
<keyword evidence="4" id="KW-0547">Nucleotide-binding</keyword>
<dbReference type="PROSITE" id="PS50837">
    <property type="entry name" value="NACHT"/>
    <property type="match status" value="1"/>
</dbReference>
<dbReference type="InterPro" id="IPR007111">
    <property type="entry name" value="NACHT_NTPase"/>
</dbReference>
<reference evidence="7" key="3">
    <citation type="submission" date="2025-09" db="UniProtKB">
        <authorList>
            <consortium name="Ensembl"/>
        </authorList>
    </citation>
    <scope>IDENTIFICATION</scope>
</reference>